<name>A0ABZ1AQQ3_AROEV</name>
<organism evidence="2 3">
    <name type="scientific">Aromatoleum evansii</name>
    <name type="common">Azoarcus evansii</name>
    <dbReference type="NCBI Taxonomy" id="59406"/>
    <lineage>
        <taxon>Bacteria</taxon>
        <taxon>Pseudomonadati</taxon>
        <taxon>Pseudomonadota</taxon>
        <taxon>Betaproteobacteria</taxon>
        <taxon>Rhodocyclales</taxon>
        <taxon>Rhodocyclaceae</taxon>
        <taxon>Aromatoleum</taxon>
    </lineage>
</organism>
<dbReference type="Gene3D" id="3.30.70.2060">
    <property type="match status" value="1"/>
</dbReference>
<keyword evidence="3" id="KW-1185">Reference proteome</keyword>
<feature type="chain" id="PRO_5045269854" evidence="1">
    <location>
        <begin position="23"/>
        <end position="178"/>
    </location>
</feature>
<dbReference type="SUPFAM" id="SSF160387">
    <property type="entry name" value="NosL/MerB-like"/>
    <property type="match status" value="1"/>
</dbReference>
<keyword evidence="1" id="KW-0732">Signal</keyword>
<dbReference type="InterPro" id="IPR008719">
    <property type="entry name" value="N2O_reductase_NosL"/>
</dbReference>
<dbReference type="PANTHER" id="PTHR41247:SF1">
    <property type="entry name" value="HTH-TYPE TRANSCRIPTIONAL REPRESSOR YCNK"/>
    <property type="match status" value="1"/>
</dbReference>
<proteinExistence type="predicted"/>
<dbReference type="Pfam" id="PF05573">
    <property type="entry name" value="NosL"/>
    <property type="match status" value="1"/>
</dbReference>
<reference evidence="2 3" key="1">
    <citation type="submission" date="2023-12" db="EMBL/GenBank/DDBJ databases">
        <title>A. evansii MAY27, complete genome.</title>
        <authorList>
            <person name="Wang Y."/>
        </authorList>
    </citation>
    <scope>NUCLEOTIDE SEQUENCE [LARGE SCALE GENOMIC DNA]</scope>
    <source>
        <strain evidence="2 3">MAY27</strain>
    </source>
</reference>
<dbReference type="PANTHER" id="PTHR41247">
    <property type="entry name" value="HTH-TYPE TRANSCRIPTIONAL REPRESSOR YCNK"/>
    <property type="match status" value="1"/>
</dbReference>
<dbReference type="Gene3D" id="3.30.70.2050">
    <property type="match status" value="1"/>
</dbReference>
<sequence>MIAPLPSLRMTLLAVLATGLLAACGSGESGGAAKLAAVEIDQSTACSLDGMLLADYPGPKAQIFYADRPEPEFFCDTVEMFGIYLKPEQVRPVKALFVQDMGKADWDQPRGAWIDAKTAWYVIGSARHGSMGPTIGSFAQQADAQKFAQAHGGKVLAFDAITPDMAVLDGGALHDSKM</sequence>
<dbReference type="RefSeq" id="WP_169131900.1">
    <property type="nucleotide sequence ID" value="NZ_CAWPLS010000279.1"/>
</dbReference>
<feature type="signal peptide" evidence="1">
    <location>
        <begin position="1"/>
        <end position="22"/>
    </location>
</feature>
<evidence type="ECO:0000256" key="1">
    <source>
        <dbReference type="SAM" id="SignalP"/>
    </source>
</evidence>
<dbReference type="EMBL" id="CP141259">
    <property type="protein sequence ID" value="WRL48197.1"/>
    <property type="molecule type" value="Genomic_DNA"/>
</dbReference>
<protein>
    <submittedName>
        <fullName evidence="2">Nitrous oxide reductase accessory protein NosL</fullName>
    </submittedName>
</protein>
<evidence type="ECO:0000313" key="2">
    <source>
        <dbReference type="EMBL" id="WRL48197.1"/>
    </source>
</evidence>
<dbReference type="Proteomes" id="UP001626593">
    <property type="component" value="Chromosome"/>
</dbReference>
<gene>
    <name evidence="2" type="ORF">U5817_09185</name>
</gene>
<accession>A0ABZ1AQQ3</accession>
<evidence type="ECO:0000313" key="3">
    <source>
        <dbReference type="Proteomes" id="UP001626593"/>
    </source>
</evidence>